<dbReference type="AlphaFoldDB" id="A0A1V8T0E9"/>
<keyword evidence="11" id="KW-0472">Membrane</keyword>
<dbReference type="Proteomes" id="UP000192596">
    <property type="component" value="Unassembled WGS sequence"/>
</dbReference>
<keyword evidence="4" id="KW-0813">Transport</keyword>
<keyword evidence="7" id="KW-0999">Mitochondrion inner membrane</keyword>
<dbReference type="PANTHER" id="PTHR15082">
    <property type="entry name" value="NADH-UBIQUINONE OXIDOREDUCTASE B12 SUBUNIT"/>
    <property type="match status" value="1"/>
</dbReference>
<evidence type="ECO:0000313" key="13">
    <source>
        <dbReference type="Proteomes" id="UP000192596"/>
    </source>
</evidence>
<keyword evidence="5" id="KW-0679">Respiratory chain</keyword>
<reference evidence="13" key="1">
    <citation type="submission" date="2017-03" db="EMBL/GenBank/DDBJ databases">
        <title>Genomes of endolithic fungi from Antarctica.</title>
        <authorList>
            <person name="Coleine C."/>
            <person name="Masonjones S."/>
            <person name="Stajich J.E."/>
        </authorList>
    </citation>
    <scope>NUCLEOTIDE SEQUENCE [LARGE SCALE GENOMIC DNA]</scope>
    <source>
        <strain evidence="13">CCFEE 5527</strain>
    </source>
</reference>
<keyword evidence="8" id="KW-0249">Electron transport</keyword>
<comment type="similarity">
    <text evidence="3">Belongs to the complex I NDUFB3 subunit family.</text>
</comment>
<keyword evidence="13" id="KW-1185">Reference proteome</keyword>
<comment type="function">
    <text evidence="1">Accessory subunit of the mitochondrial membrane respiratory chain NADH dehydrogenase (Complex I), that is believed not to be involved in catalysis. Complex I functions in the transfer of electrons from NADH to the respiratory chain. The immediate electron acceptor for the enzyme is believed to be ubiquinone.</text>
</comment>
<dbReference type="InParanoid" id="A0A1V8T0E9"/>
<keyword evidence="9" id="KW-1133">Transmembrane helix</keyword>
<evidence type="ECO:0000256" key="3">
    <source>
        <dbReference type="ARBA" id="ARBA00005667"/>
    </source>
</evidence>
<evidence type="ECO:0000256" key="6">
    <source>
        <dbReference type="ARBA" id="ARBA00022692"/>
    </source>
</evidence>
<dbReference type="EMBL" id="NAJO01000021">
    <property type="protein sequence ID" value="OQO04789.1"/>
    <property type="molecule type" value="Genomic_DNA"/>
</dbReference>
<dbReference type="OrthoDB" id="521512at2759"/>
<evidence type="ECO:0000256" key="11">
    <source>
        <dbReference type="ARBA" id="ARBA00023136"/>
    </source>
</evidence>
<evidence type="ECO:0000256" key="10">
    <source>
        <dbReference type="ARBA" id="ARBA00023128"/>
    </source>
</evidence>
<evidence type="ECO:0000256" key="2">
    <source>
        <dbReference type="ARBA" id="ARBA00004298"/>
    </source>
</evidence>
<evidence type="ECO:0000313" key="12">
    <source>
        <dbReference type="EMBL" id="OQO04789.1"/>
    </source>
</evidence>
<evidence type="ECO:0000256" key="7">
    <source>
        <dbReference type="ARBA" id="ARBA00022792"/>
    </source>
</evidence>
<accession>A0A1V8T0E9</accession>
<sequence>MAPRSNLTGFDPAKFAAAAGQPANDPWARAEAWRYTGPFTRSNRLRGSFPGFGIALGAFAVYVAYDKLIAGGSHAHHGAEHGHAT</sequence>
<evidence type="ECO:0000256" key="1">
    <source>
        <dbReference type="ARBA" id="ARBA00003195"/>
    </source>
</evidence>
<comment type="subcellular location">
    <subcellularLocation>
        <location evidence="2">Mitochondrion inner membrane</location>
        <topology evidence="2">Single-pass membrane protein</topology>
        <orientation evidence="2">Matrix side</orientation>
    </subcellularLocation>
</comment>
<dbReference type="InterPro" id="IPR012576">
    <property type="entry name" value="NDUFB3"/>
</dbReference>
<evidence type="ECO:0000256" key="8">
    <source>
        <dbReference type="ARBA" id="ARBA00022982"/>
    </source>
</evidence>
<dbReference type="STRING" id="1507870.A0A1V8T0E9"/>
<evidence type="ECO:0000256" key="4">
    <source>
        <dbReference type="ARBA" id="ARBA00022448"/>
    </source>
</evidence>
<evidence type="ECO:0000256" key="5">
    <source>
        <dbReference type="ARBA" id="ARBA00022660"/>
    </source>
</evidence>
<evidence type="ECO:0008006" key="14">
    <source>
        <dbReference type="Google" id="ProtNLM"/>
    </source>
</evidence>
<dbReference type="Pfam" id="PF08122">
    <property type="entry name" value="NDUF_B12"/>
    <property type="match status" value="1"/>
</dbReference>
<gene>
    <name evidence="12" type="ORF">B0A48_09713</name>
</gene>
<dbReference type="GO" id="GO:0005743">
    <property type="term" value="C:mitochondrial inner membrane"/>
    <property type="evidence" value="ECO:0007669"/>
    <property type="project" value="UniProtKB-SubCell"/>
</dbReference>
<organism evidence="12 13">
    <name type="scientific">Cryoendolithus antarcticus</name>
    <dbReference type="NCBI Taxonomy" id="1507870"/>
    <lineage>
        <taxon>Eukaryota</taxon>
        <taxon>Fungi</taxon>
        <taxon>Dikarya</taxon>
        <taxon>Ascomycota</taxon>
        <taxon>Pezizomycotina</taxon>
        <taxon>Dothideomycetes</taxon>
        <taxon>Dothideomycetidae</taxon>
        <taxon>Cladosporiales</taxon>
        <taxon>Cladosporiaceae</taxon>
        <taxon>Cryoendolithus</taxon>
    </lineage>
</organism>
<keyword evidence="10" id="KW-0496">Mitochondrion</keyword>
<keyword evidence="6" id="KW-0812">Transmembrane</keyword>
<evidence type="ECO:0000256" key="9">
    <source>
        <dbReference type="ARBA" id="ARBA00022989"/>
    </source>
</evidence>
<dbReference type="GO" id="GO:0032981">
    <property type="term" value="P:mitochondrial respiratory chain complex I assembly"/>
    <property type="evidence" value="ECO:0007669"/>
    <property type="project" value="TreeGrafter"/>
</dbReference>
<dbReference type="PANTHER" id="PTHR15082:SF2">
    <property type="entry name" value="NADH DEHYDROGENASE [UBIQUINONE] 1 BETA SUBCOMPLEX SUBUNIT 3"/>
    <property type="match status" value="1"/>
</dbReference>
<dbReference type="GO" id="GO:0022900">
    <property type="term" value="P:electron transport chain"/>
    <property type="evidence" value="ECO:0007669"/>
    <property type="project" value="InterPro"/>
</dbReference>
<comment type="caution">
    <text evidence="12">The sequence shown here is derived from an EMBL/GenBank/DDBJ whole genome shotgun (WGS) entry which is preliminary data.</text>
</comment>
<name>A0A1V8T0E9_9PEZI</name>
<protein>
    <recommendedName>
        <fullName evidence="14">NADH-ubiquinone oxidoreductase B12 subunit</fullName>
    </recommendedName>
</protein>
<proteinExistence type="inferred from homology"/>